<evidence type="ECO:0000256" key="6">
    <source>
        <dbReference type="ARBA" id="ARBA00022729"/>
    </source>
</evidence>
<dbReference type="Proteomes" id="UP000278627">
    <property type="component" value="Unassembled WGS sequence"/>
</dbReference>
<evidence type="ECO:0000256" key="2">
    <source>
        <dbReference type="ARBA" id="ARBA00006348"/>
    </source>
</evidence>
<dbReference type="AlphaFoldDB" id="A0A0N4T3Y9"/>
<evidence type="ECO:0000313" key="13">
    <source>
        <dbReference type="WBParaSite" id="BPAG_0000291901-mRNA-1"/>
    </source>
</evidence>
<feature type="chain" id="PRO_5043121747" description="Neuroendocrine protein 7B2" evidence="10">
    <location>
        <begin position="22"/>
        <end position="234"/>
    </location>
</feature>
<dbReference type="InterPro" id="IPR007945">
    <property type="entry name" value="Secretogranin_V"/>
</dbReference>
<keyword evidence="12" id="KW-1185">Reference proteome</keyword>
<dbReference type="PANTHER" id="PTHR12738:SF0">
    <property type="entry name" value="NEUROENDOCRINE PROTEIN 7B2"/>
    <property type="match status" value="1"/>
</dbReference>
<dbReference type="GO" id="GO:0030141">
    <property type="term" value="C:secretory granule"/>
    <property type="evidence" value="ECO:0007669"/>
    <property type="project" value="InterPro"/>
</dbReference>
<dbReference type="Pfam" id="PF05281">
    <property type="entry name" value="Secretogranin_V"/>
    <property type="match status" value="1"/>
</dbReference>
<dbReference type="WBParaSite" id="BPAG_0000291901-mRNA-1">
    <property type="protein sequence ID" value="BPAG_0000291901-mRNA-1"/>
    <property type="gene ID" value="BPAG_0000291901"/>
</dbReference>
<feature type="region of interest" description="Disordered" evidence="9">
    <location>
        <begin position="70"/>
        <end position="90"/>
    </location>
</feature>
<reference evidence="11 12" key="2">
    <citation type="submission" date="2018-11" db="EMBL/GenBank/DDBJ databases">
        <authorList>
            <consortium name="Pathogen Informatics"/>
        </authorList>
    </citation>
    <scope>NUCLEOTIDE SEQUENCE [LARGE SCALE GENOMIC DNA]</scope>
</reference>
<accession>A0A0N4T3Y9</accession>
<proteinExistence type="inferred from homology"/>
<evidence type="ECO:0000313" key="12">
    <source>
        <dbReference type="Proteomes" id="UP000278627"/>
    </source>
</evidence>
<keyword evidence="8" id="KW-0143">Chaperone</keyword>
<keyword evidence="6 10" id="KW-0732">Signal</keyword>
<evidence type="ECO:0000256" key="3">
    <source>
        <dbReference type="ARBA" id="ARBA00019589"/>
    </source>
</evidence>
<sequence>MVILLLTVVINLFACFDDTEGIDLSHQDLPEFIGLISRGIETIPSPLAFGHKYMTATSLTGIQRHDKLKAESVTGGAGEGSQLLRPDSDFEEREKVKSDNILPSYCEPPNPCPLGYTAADGCLEEFENSAEFSRNYQARQTCICDQEHMFNCPDKKIDDELMEESLQSILNDQGLHKTLIAKKFHEKRSQAMEPRRKRSINDISIQHSQNQQNPYFKGEILKSVIKKDGRNIWQ</sequence>
<dbReference type="GO" id="GO:0007218">
    <property type="term" value="P:neuropeptide signaling pathway"/>
    <property type="evidence" value="ECO:0007669"/>
    <property type="project" value="InterPro"/>
</dbReference>
<evidence type="ECO:0000256" key="9">
    <source>
        <dbReference type="SAM" id="MobiDB-lite"/>
    </source>
</evidence>
<comment type="subcellular location">
    <subcellularLocation>
        <location evidence="1">Secreted</location>
    </subcellularLocation>
</comment>
<comment type="similarity">
    <text evidence="2">Belongs to the 7B2 family.</text>
</comment>
<dbReference type="GO" id="GO:0046883">
    <property type="term" value="P:regulation of hormone secretion"/>
    <property type="evidence" value="ECO:0007669"/>
    <property type="project" value="TreeGrafter"/>
</dbReference>
<dbReference type="GO" id="GO:0005576">
    <property type="term" value="C:extracellular region"/>
    <property type="evidence" value="ECO:0007669"/>
    <property type="project" value="UniProtKB-SubCell"/>
</dbReference>
<organism evidence="13">
    <name type="scientific">Brugia pahangi</name>
    <name type="common">Filarial nematode worm</name>
    <dbReference type="NCBI Taxonomy" id="6280"/>
    <lineage>
        <taxon>Eukaryota</taxon>
        <taxon>Metazoa</taxon>
        <taxon>Ecdysozoa</taxon>
        <taxon>Nematoda</taxon>
        <taxon>Chromadorea</taxon>
        <taxon>Rhabditida</taxon>
        <taxon>Spirurina</taxon>
        <taxon>Spiruromorpha</taxon>
        <taxon>Filarioidea</taxon>
        <taxon>Onchocercidae</taxon>
        <taxon>Brugia</taxon>
    </lineage>
</organism>
<evidence type="ECO:0000256" key="4">
    <source>
        <dbReference type="ARBA" id="ARBA00022448"/>
    </source>
</evidence>
<dbReference type="PANTHER" id="PTHR12738">
    <property type="entry name" value="NEUROENDOCRINE PROTEIN 7B2"/>
    <property type="match status" value="1"/>
</dbReference>
<evidence type="ECO:0000256" key="8">
    <source>
        <dbReference type="ARBA" id="ARBA00023186"/>
    </source>
</evidence>
<dbReference type="GO" id="GO:0030234">
    <property type="term" value="F:enzyme regulator activity"/>
    <property type="evidence" value="ECO:0007669"/>
    <property type="project" value="TreeGrafter"/>
</dbReference>
<feature type="signal peptide" evidence="10">
    <location>
        <begin position="1"/>
        <end position="21"/>
    </location>
</feature>
<name>A0A0N4T3Y9_BRUPA</name>
<dbReference type="STRING" id="6280.A0A0N4T3Y9"/>
<evidence type="ECO:0000256" key="10">
    <source>
        <dbReference type="SAM" id="SignalP"/>
    </source>
</evidence>
<keyword evidence="4" id="KW-0813">Transport</keyword>
<keyword evidence="5" id="KW-0964">Secreted</keyword>
<gene>
    <name evidence="11" type="ORF">BPAG_LOCUS2889</name>
</gene>
<evidence type="ECO:0000256" key="5">
    <source>
        <dbReference type="ARBA" id="ARBA00022525"/>
    </source>
</evidence>
<evidence type="ECO:0000313" key="11">
    <source>
        <dbReference type="EMBL" id="VDN84075.1"/>
    </source>
</evidence>
<keyword evidence="7" id="KW-1015">Disulfide bond</keyword>
<dbReference type="EMBL" id="UZAD01000575">
    <property type="protein sequence ID" value="VDN84075.1"/>
    <property type="molecule type" value="Genomic_DNA"/>
</dbReference>
<evidence type="ECO:0000256" key="1">
    <source>
        <dbReference type="ARBA" id="ARBA00004613"/>
    </source>
</evidence>
<evidence type="ECO:0000256" key="7">
    <source>
        <dbReference type="ARBA" id="ARBA00023157"/>
    </source>
</evidence>
<reference evidence="13" key="1">
    <citation type="submission" date="2017-02" db="UniProtKB">
        <authorList>
            <consortium name="WormBaseParasite"/>
        </authorList>
    </citation>
    <scope>IDENTIFICATION</scope>
</reference>
<protein>
    <recommendedName>
        <fullName evidence="3">Neuroendocrine protein 7B2</fullName>
    </recommendedName>
</protein>